<dbReference type="AlphaFoldDB" id="A0A9W6MW20"/>
<feature type="transmembrane region" description="Helical" evidence="1">
    <location>
        <begin position="88"/>
        <end position="108"/>
    </location>
</feature>
<evidence type="ECO:0000313" key="3">
    <source>
        <dbReference type="EMBL" id="GLK68382.1"/>
    </source>
</evidence>
<dbReference type="Pfam" id="PF04955">
    <property type="entry name" value="HupE_UreJ"/>
    <property type="match status" value="1"/>
</dbReference>
<comment type="caution">
    <text evidence="3">The sequence shown here is derived from an EMBL/GenBank/DDBJ whole genome shotgun (WGS) entry which is preliminary data.</text>
</comment>
<dbReference type="EMBL" id="BSFI01000008">
    <property type="protein sequence ID" value="GLK68382.1"/>
    <property type="molecule type" value="Genomic_DNA"/>
</dbReference>
<feature type="signal peptide" evidence="2">
    <location>
        <begin position="1"/>
        <end position="23"/>
    </location>
</feature>
<accession>A0A9W6MW20</accession>
<evidence type="ECO:0000256" key="2">
    <source>
        <dbReference type="SAM" id="SignalP"/>
    </source>
</evidence>
<evidence type="ECO:0000256" key="1">
    <source>
        <dbReference type="SAM" id="Phobius"/>
    </source>
</evidence>
<feature type="transmembrane region" description="Helical" evidence="1">
    <location>
        <begin position="115"/>
        <end position="132"/>
    </location>
</feature>
<protein>
    <submittedName>
        <fullName evidence="3">Urease accessory protein</fullName>
    </submittedName>
</protein>
<feature type="transmembrane region" description="Helical" evidence="1">
    <location>
        <begin position="33"/>
        <end position="57"/>
    </location>
</feature>
<gene>
    <name evidence="3" type="ORF">GCM10008179_20200</name>
</gene>
<feature type="transmembrane region" description="Helical" evidence="1">
    <location>
        <begin position="178"/>
        <end position="198"/>
    </location>
</feature>
<name>A0A9W6MW20_9HYPH</name>
<reference evidence="3" key="1">
    <citation type="journal article" date="2014" name="Int. J. Syst. Evol. Microbiol.">
        <title>Complete genome sequence of Corynebacterium casei LMG S-19264T (=DSM 44701T), isolated from a smear-ripened cheese.</title>
        <authorList>
            <consortium name="US DOE Joint Genome Institute (JGI-PGF)"/>
            <person name="Walter F."/>
            <person name="Albersmeier A."/>
            <person name="Kalinowski J."/>
            <person name="Ruckert C."/>
        </authorList>
    </citation>
    <scope>NUCLEOTIDE SEQUENCE</scope>
    <source>
        <strain evidence="3">VKM B-2347</strain>
    </source>
</reference>
<keyword evidence="2" id="KW-0732">Signal</keyword>
<keyword evidence="1" id="KW-1133">Transmembrane helix</keyword>
<feature type="chain" id="PRO_5040788902" evidence="2">
    <location>
        <begin position="24"/>
        <end position="199"/>
    </location>
</feature>
<dbReference type="PIRSF" id="PIRSF016919">
    <property type="entry name" value="HupE_UreJ"/>
    <property type="match status" value="1"/>
</dbReference>
<keyword evidence="1" id="KW-0812">Transmembrane</keyword>
<dbReference type="RefSeq" id="WP_271168624.1">
    <property type="nucleotide sequence ID" value="NZ_BSFI01000008.1"/>
</dbReference>
<organism evidence="3 4">
    <name type="scientific">Hansschlegelia plantiphila</name>
    <dbReference type="NCBI Taxonomy" id="374655"/>
    <lineage>
        <taxon>Bacteria</taxon>
        <taxon>Pseudomonadati</taxon>
        <taxon>Pseudomonadota</taxon>
        <taxon>Alphaproteobacteria</taxon>
        <taxon>Hyphomicrobiales</taxon>
        <taxon>Methylopilaceae</taxon>
        <taxon>Hansschlegelia</taxon>
    </lineage>
</organism>
<keyword evidence="4" id="KW-1185">Reference proteome</keyword>
<reference evidence="3" key="2">
    <citation type="submission" date="2023-01" db="EMBL/GenBank/DDBJ databases">
        <authorList>
            <person name="Sun Q."/>
            <person name="Evtushenko L."/>
        </authorList>
    </citation>
    <scope>NUCLEOTIDE SEQUENCE</scope>
    <source>
        <strain evidence="3">VKM B-2347</strain>
    </source>
</reference>
<feature type="transmembrane region" description="Helical" evidence="1">
    <location>
        <begin position="144"/>
        <end position="166"/>
    </location>
</feature>
<dbReference type="InterPro" id="IPR007038">
    <property type="entry name" value="HupE_UreJ"/>
</dbReference>
<dbReference type="Proteomes" id="UP001143372">
    <property type="component" value="Unassembled WGS sequence"/>
</dbReference>
<evidence type="ECO:0000313" key="4">
    <source>
        <dbReference type="Proteomes" id="UP001143372"/>
    </source>
</evidence>
<proteinExistence type="predicted"/>
<keyword evidence="1" id="KW-0472">Membrane</keyword>
<feature type="transmembrane region" description="Helical" evidence="1">
    <location>
        <begin position="64"/>
        <end position="82"/>
    </location>
</feature>
<sequence length="199" mass="19193">MKASLRLGGLMAGLTLLPSAAMAHPGHGEASGFLAGVAHPIGGLDHVLAMVMVGLFAYQLGGRALWLVPATFVLVMALGGALGAAGVAVPFVEVGIALSIIVLGAVVALGVKAPVAAAMGLVGLFAIFHGHAHGAEMPDSAAGLAYAGGFMLATALLHAGGVGVGALVGRIGDSRGPLLMRTAGGLAAIAGAGILTGLL</sequence>